<evidence type="ECO:0000256" key="2">
    <source>
        <dbReference type="ARBA" id="ARBA00022692"/>
    </source>
</evidence>
<comment type="subcellular location">
    <subcellularLocation>
        <location evidence="1">Membrane</location>
        <topology evidence="1">Multi-pass membrane protein</topology>
    </subcellularLocation>
</comment>
<organism evidence="10 11">
    <name type="scientific">Effusibacillus lacus</name>
    <dbReference type="NCBI Taxonomy" id="1348429"/>
    <lineage>
        <taxon>Bacteria</taxon>
        <taxon>Bacillati</taxon>
        <taxon>Bacillota</taxon>
        <taxon>Bacilli</taxon>
        <taxon>Bacillales</taxon>
        <taxon>Alicyclobacillaceae</taxon>
        <taxon>Effusibacillus</taxon>
    </lineage>
</organism>
<proteinExistence type="predicted"/>
<accession>A0A292YEF9</accession>
<keyword evidence="4 5" id="KW-0472">Membrane</keyword>
<dbReference type="Gene3D" id="2.40.50.140">
    <property type="entry name" value="Nucleic acid-binding proteins"/>
    <property type="match status" value="1"/>
</dbReference>
<dbReference type="InterPro" id="IPR052165">
    <property type="entry name" value="Membrane_assoc_protease"/>
</dbReference>
<feature type="transmembrane region" description="Helical" evidence="5">
    <location>
        <begin position="287"/>
        <end position="303"/>
    </location>
</feature>
<dbReference type="SUPFAM" id="SSF52096">
    <property type="entry name" value="ClpP/crotonase"/>
    <property type="match status" value="1"/>
</dbReference>
<dbReference type="InterPro" id="IPR056739">
    <property type="entry name" value="NfeD_membrane"/>
</dbReference>
<dbReference type="RefSeq" id="WP_096183410.1">
    <property type="nucleotide sequence ID" value="NZ_BDUF01000101.1"/>
</dbReference>
<evidence type="ECO:0000256" key="4">
    <source>
        <dbReference type="ARBA" id="ARBA00023136"/>
    </source>
</evidence>
<feature type="transmembrane region" description="Helical" evidence="5">
    <location>
        <begin position="236"/>
        <end position="255"/>
    </location>
</feature>
<dbReference type="EMBL" id="BDUF01000101">
    <property type="protein sequence ID" value="GAX91522.1"/>
    <property type="molecule type" value="Genomic_DNA"/>
</dbReference>
<evidence type="ECO:0000313" key="10">
    <source>
        <dbReference type="EMBL" id="GAX91522.1"/>
    </source>
</evidence>
<feature type="domain" description="NfeD-like C-terminal" evidence="7">
    <location>
        <begin position="383"/>
        <end position="436"/>
    </location>
</feature>
<dbReference type="OrthoDB" id="9806253at2"/>
<feature type="transmembrane region" description="Helical" evidence="5">
    <location>
        <begin position="262"/>
        <end position="281"/>
    </location>
</feature>
<comment type="caution">
    <text evidence="10">The sequence shown here is derived from an EMBL/GenBank/DDBJ whole genome shotgun (WGS) entry which is preliminary data.</text>
</comment>
<keyword evidence="6" id="KW-0732">Signal</keyword>
<feature type="chain" id="PRO_5012245716" evidence="6">
    <location>
        <begin position="27"/>
        <end position="444"/>
    </location>
</feature>
<dbReference type="CDD" id="cd07021">
    <property type="entry name" value="Clp_protease_NfeD_like"/>
    <property type="match status" value="1"/>
</dbReference>
<evidence type="ECO:0000256" key="3">
    <source>
        <dbReference type="ARBA" id="ARBA00022989"/>
    </source>
</evidence>
<evidence type="ECO:0000313" key="11">
    <source>
        <dbReference type="Proteomes" id="UP000217785"/>
    </source>
</evidence>
<evidence type="ECO:0000259" key="8">
    <source>
        <dbReference type="Pfam" id="PF24961"/>
    </source>
</evidence>
<keyword evidence="11" id="KW-1185">Reference proteome</keyword>
<name>A0A292YEF9_9BACL</name>
<evidence type="ECO:0000259" key="9">
    <source>
        <dbReference type="Pfam" id="PF25145"/>
    </source>
</evidence>
<evidence type="ECO:0000256" key="5">
    <source>
        <dbReference type="SAM" id="Phobius"/>
    </source>
</evidence>
<dbReference type="InterPro" id="IPR012340">
    <property type="entry name" value="NA-bd_OB-fold"/>
</dbReference>
<dbReference type="GO" id="GO:0005886">
    <property type="term" value="C:plasma membrane"/>
    <property type="evidence" value="ECO:0007669"/>
    <property type="project" value="TreeGrafter"/>
</dbReference>
<dbReference type="Pfam" id="PF24961">
    <property type="entry name" value="NfeD_membrane"/>
    <property type="match status" value="1"/>
</dbReference>
<keyword evidence="2 5" id="KW-0812">Transmembrane</keyword>
<keyword evidence="3 5" id="KW-1133">Transmembrane helix</keyword>
<dbReference type="Pfam" id="PF01957">
    <property type="entry name" value="NfeD"/>
    <property type="match status" value="1"/>
</dbReference>
<sequence>MSKFLRVASLLCILSSILLMPFTADAGTKPNPEVYAVTIENTIETGLAQSLERAFKLAREVQPKAILLRINTLGGSVSAALDIGQTIRESDIPVIAYVKHNAISAGAYIALNAEHIAMAPGSTIGAAEPRTLEGKQADPKIVAVWASEMRSVAEANSRNGDIAAGMVDVDLEIPGVKEKGTLLSLTAEQAVKHKIADGIFGSEKEMLAHYGYNASLVEEHNMSFAEKFARFVTHPFVIPILLIVGIVGLVVELLIPGVTLPGVIGTIAFALFFFGHMIAGFAGWESLLLFLLGVVLLVIEIFVTSFGILGVAGIVAIGASVGVAVYDAKYGVQSFLVALLFAGAAAWITIKYFGHRGAWNKLILKDQLTKEKGYVPVKSYNYLLYQEGAALTPLRPSGMALINGQRFDVVTEGDFIDSGDPVEVVHVEGVRIVVRRKSEFVELK</sequence>
<dbReference type="InterPro" id="IPR029045">
    <property type="entry name" value="ClpP/crotonase-like_dom_sf"/>
</dbReference>
<feature type="transmembrane region" description="Helical" evidence="5">
    <location>
        <begin position="308"/>
        <end position="326"/>
    </location>
</feature>
<feature type="domain" description="NfeD integral membrane" evidence="8">
    <location>
        <begin position="237"/>
        <end position="351"/>
    </location>
</feature>
<feature type="signal peptide" evidence="6">
    <location>
        <begin position="1"/>
        <end position="26"/>
    </location>
</feature>
<dbReference type="SUPFAM" id="SSF141322">
    <property type="entry name" value="NfeD domain-like"/>
    <property type="match status" value="1"/>
</dbReference>
<feature type="transmembrane region" description="Helical" evidence="5">
    <location>
        <begin position="332"/>
        <end position="353"/>
    </location>
</feature>
<dbReference type="Proteomes" id="UP000217785">
    <property type="component" value="Unassembled WGS sequence"/>
</dbReference>
<dbReference type="PANTHER" id="PTHR33507:SF3">
    <property type="entry name" value="INNER MEMBRANE PROTEIN YBBJ"/>
    <property type="match status" value="1"/>
</dbReference>
<evidence type="ECO:0000259" key="7">
    <source>
        <dbReference type="Pfam" id="PF01957"/>
    </source>
</evidence>
<dbReference type="InterPro" id="IPR002810">
    <property type="entry name" value="NfeD-like_C"/>
</dbReference>
<evidence type="ECO:0000256" key="6">
    <source>
        <dbReference type="SAM" id="SignalP"/>
    </source>
</evidence>
<dbReference type="Pfam" id="PF25145">
    <property type="entry name" value="NfeD1b_N"/>
    <property type="match status" value="1"/>
</dbReference>
<dbReference type="AlphaFoldDB" id="A0A292YEF9"/>
<dbReference type="InterPro" id="IPR056738">
    <property type="entry name" value="NfeD1b_N"/>
</dbReference>
<reference evidence="11" key="1">
    <citation type="submission" date="2017-07" db="EMBL/GenBank/DDBJ databases">
        <title>Draft genome sequence of Effusibacillus lacus strain skLN1.</title>
        <authorList>
            <person name="Watanabe M."/>
            <person name="Kojima H."/>
            <person name="Fukui M."/>
        </authorList>
    </citation>
    <scope>NUCLEOTIDE SEQUENCE [LARGE SCALE GENOMIC DNA]</scope>
    <source>
        <strain evidence="11">skLN1</strain>
    </source>
</reference>
<protein>
    <submittedName>
        <fullName evidence="10">Uncharacterized protein</fullName>
    </submittedName>
</protein>
<dbReference type="PANTHER" id="PTHR33507">
    <property type="entry name" value="INNER MEMBRANE PROTEIN YBBJ"/>
    <property type="match status" value="1"/>
</dbReference>
<dbReference type="Gene3D" id="3.90.226.10">
    <property type="entry name" value="2-enoyl-CoA Hydratase, Chain A, domain 1"/>
    <property type="match status" value="1"/>
</dbReference>
<feature type="domain" description="NfeD1b N-terminal" evidence="9">
    <location>
        <begin position="34"/>
        <end position="218"/>
    </location>
</feature>
<evidence type="ECO:0000256" key="1">
    <source>
        <dbReference type="ARBA" id="ARBA00004141"/>
    </source>
</evidence>
<gene>
    <name evidence="10" type="ORF">EFBL_3212</name>
</gene>